<feature type="region of interest" description="Disordered" evidence="1">
    <location>
        <begin position="21"/>
        <end position="65"/>
    </location>
</feature>
<feature type="domain" description="Transposase IS66 central" evidence="2">
    <location>
        <begin position="137"/>
        <end position="240"/>
    </location>
</feature>
<dbReference type="InterPro" id="IPR004291">
    <property type="entry name" value="Transposase_IS66_central"/>
</dbReference>
<protein>
    <submittedName>
        <fullName evidence="3">Transposase</fullName>
    </submittedName>
</protein>
<feature type="compositionally biased region" description="Polar residues" evidence="1">
    <location>
        <begin position="22"/>
        <end position="35"/>
    </location>
</feature>
<dbReference type="Proteomes" id="UP001432180">
    <property type="component" value="Chromosome"/>
</dbReference>
<dbReference type="RefSeq" id="WP_328985934.1">
    <property type="nucleotide sequence ID" value="NZ_CP121472.1"/>
</dbReference>
<dbReference type="PANTHER" id="PTHR33678">
    <property type="entry name" value="BLL1576 PROTEIN"/>
    <property type="match status" value="1"/>
</dbReference>
<evidence type="ECO:0000256" key="1">
    <source>
        <dbReference type="SAM" id="MobiDB-lite"/>
    </source>
</evidence>
<gene>
    <name evidence="3" type="ORF">Thiowin_00252</name>
</gene>
<dbReference type="InterPro" id="IPR052344">
    <property type="entry name" value="Transposase-related"/>
</dbReference>
<organism evidence="3 4">
    <name type="scientific">Thiorhodovibrio winogradskyi</name>
    <dbReference type="NCBI Taxonomy" id="77007"/>
    <lineage>
        <taxon>Bacteria</taxon>
        <taxon>Pseudomonadati</taxon>
        <taxon>Pseudomonadota</taxon>
        <taxon>Gammaproteobacteria</taxon>
        <taxon>Chromatiales</taxon>
        <taxon>Chromatiaceae</taxon>
        <taxon>Thiorhodovibrio</taxon>
    </lineage>
</organism>
<evidence type="ECO:0000259" key="2">
    <source>
        <dbReference type="Pfam" id="PF03050"/>
    </source>
</evidence>
<proteinExistence type="predicted"/>
<accession>A0ABZ0S4S1</accession>
<name>A0ABZ0S4S1_9GAMM</name>
<reference evidence="3 4" key="1">
    <citation type="journal article" date="2023" name="Microorganisms">
        <title>Thiorhodovibrio frisius and Trv. litoralis spp. nov., Two Novel Members from a Clade of Fastidious Purple Sulfur Bacteria That Exhibit Unique Red-Shifted Light-Harvesting Capabilities.</title>
        <authorList>
            <person name="Methner A."/>
            <person name="Kuzyk S.B."/>
            <person name="Petersen J."/>
            <person name="Bauer S."/>
            <person name="Brinkmann H."/>
            <person name="Sichau K."/>
            <person name="Wanner G."/>
            <person name="Wolf J."/>
            <person name="Neumann-Schaal M."/>
            <person name="Henke P."/>
            <person name="Tank M."/>
            <person name="Sproer C."/>
            <person name="Bunk B."/>
            <person name="Overmann J."/>
        </authorList>
    </citation>
    <scope>NUCLEOTIDE SEQUENCE [LARGE SCALE GENOMIC DNA]</scope>
    <source>
        <strain evidence="3 4">DSM 6702</strain>
    </source>
</reference>
<dbReference type="Pfam" id="PF03050">
    <property type="entry name" value="DDE_Tnp_IS66"/>
    <property type="match status" value="1"/>
</dbReference>
<evidence type="ECO:0000313" key="4">
    <source>
        <dbReference type="Proteomes" id="UP001432180"/>
    </source>
</evidence>
<keyword evidence="4" id="KW-1185">Reference proteome</keyword>
<dbReference type="EMBL" id="CP121472">
    <property type="protein sequence ID" value="WPL15357.1"/>
    <property type="molecule type" value="Genomic_DNA"/>
</dbReference>
<evidence type="ECO:0000313" key="3">
    <source>
        <dbReference type="EMBL" id="WPL15357.1"/>
    </source>
</evidence>
<dbReference type="PANTHER" id="PTHR33678:SF1">
    <property type="entry name" value="BLL1576 PROTEIN"/>
    <property type="match status" value="1"/>
</dbReference>
<sequence>MVEALLMLFELLMAVFMEKTTTKTSRNSGVPPSQTDQDEDSANGSRSGSRAKGHDPAHNRGPNTRTIETVTRLPVAQCGHCAADLSQTPSQGVERRTRIDIVFEKTVDHLDAEIKDCPHCGQRTKAPFPSAFAGPVQYGLGLRASVINLLVAQMVSLKRVVQLLNTLIEQVVSQATLLGSVMQLHLALARWEQEAIAALLELPAIHVDETSLKVERTKSWIHVYAGGEITLKFRRSQTRGPNADARRLRRSTSFPAMVGSPSMTLGVVFVL</sequence>